<keyword evidence="1" id="KW-1133">Transmembrane helix</keyword>
<dbReference type="Gene3D" id="3.50.50.60">
    <property type="entry name" value="FAD/NAD(P)-binding domain"/>
    <property type="match status" value="1"/>
</dbReference>
<dbReference type="AlphaFoldDB" id="A0A166BGS5"/>
<dbReference type="GO" id="GO:0016491">
    <property type="term" value="F:oxidoreductase activity"/>
    <property type="evidence" value="ECO:0007669"/>
    <property type="project" value="InterPro"/>
</dbReference>
<evidence type="ECO:0000313" key="4">
    <source>
        <dbReference type="Proteomes" id="UP000077266"/>
    </source>
</evidence>
<evidence type="ECO:0000313" key="3">
    <source>
        <dbReference type="EMBL" id="KZW00950.1"/>
    </source>
</evidence>
<proteinExistence type="predicted"/>
<dbReference type="InParanoid" id="A0A166BGS5"/>
<name>A0A166BGS5_EXIGL</name>
<keyword evidence="4" id="KW-1185">Reference proteome</keyword>
<dbReference type="Proteomes" id="UP000077266">
    <property type="component" value="Unassembled WGS sequence"/>
</dbReference>
<dbReference type="Pfam" id="PF01593">
    <property type="entry name" value="Amino_oxidase"/>
    <property type="match status" value="1"/>
</dbReference>
<dbReference type="PANTHER" id="PTHR42923">
    <property type="entry name" value="PROTOPORPHYRINOGEN OXIDASE"/>
    <property type="match status" value="1"/>
</dbReference>
<evidence type="ECO:0000256" key="1">
    <source>
        <dbReference type="SAM" id="Phobius"/>
    </source>
</evidence>
<dbReference type="STRING" id="1314781.A0A166BGS5"/>
<dbReference type="OrthoDB" id="5977668at2759"/>
<evidence type="ECO:0000259" key="2">
    <source>
        <dbReference type="Pfam" id="PF01593"/>
    </source>
</evidence>
<dbReference type="PANTHER" id="PTHR42923:SF17">
    <property type="entry name" value="AMINE OXIDASE DOMAIN-CONTAINING PROTEIN"/>
    <property type="match status" value="1"/>
</dbReference>
<keyword evidence="1" id="KW-0812">Transmembrane</keyword>
<feature type="domain" description="Amine oxidase" evidence="2">
    <location>
        <begin position="13"/>
        <end position="283"/>
    </location>
</feature>
<gene>
    <name evidence="3" type="ORF">EXIGLDRAFT_638805</name>
</gene>
<dbReference type="Gene3D" id="1.10.405.20">
    <property type="match status" value="1"/>
</dbReference>
<dbReference type="EMBL" id="KV425897">
    <property type="protein sequence ID" value="KZW00950.1"/>
    <property type="molecule type" value="Genomic_DNA"/>
</dbReference>
<dbReference type="InterPro" id="IPR002937">
    <property type="entry name" value="Amino_oxidase"/>
</dbReference>
<reference evidence="3 4" key="1">
    <citation type="journal article" date="2016" name="Mol. Biol. Evol.">
        <title>Comparative Genomics of Early-Diverging Mushroom-Forming Fungi Provides Insights into the Origins of Lignocellulose Decay Capabilities.</title>
        <authorList>
            <person name="Nagy L.G."/>
            <person name="Riley R."/>
            <person name="Tritt A."/>
            <person name="Adam C."/>
            <person name="Daum C."/>
            <person name="Floudas D."/>
            <person name="Sun H."/>
            <person name="Yadav J.S."/>
            <person name="Pangilinan J."/>
            <person name="Larsson K.H."/>
            <person name="Matsuura K."/>
            <person name="Barry K."/>
            <person name="Labutti K."/>
            <person name="Kuo R."/>
            <person name="Ohm R.A."/>
            <person name="Bhattacharya S.S."/>
            <person name="Shirouzu T."/>
            <person name="Yoshinaga Y."/>
            <person name="Martin F.M."/>
            <person name="Grigoriev I.V."/>
            <person name="Hibbett D.S."/>
        </authorList>
    </citation>
    <scope>NUCLEOTIDE SEQUENCE [LARGE SCALE GENOMIC DNA]</scope>
    <source>
        <strain evidence="3 4">HHB12029</strain>
    </source>
</reference>
<keyword evidence="1" id="KW-0472">Membrane</keyword>
<organism evidence="3 4">
    <name type="scientific">Exidia glandulosa HHB12029</name>
    <dbReference type="NCBI Taxonomy" id="1314781"/>
    <lineage>
        <taxon>Eukaryota</taxon>
        <taxon>Fungi</taxon>
        <taxon>Dikarya</taxon>
        <taxon>Basidiomycota</taxon>
        <taxon>Agaricomycotina</taxon>
        <taxon>Agaricomycetes</taxon>
        <taxon>Auriculariales</taxon>
        <taxon>Exidiaceae</taxon>
        <taxon>Exidia</taxon>
    </lineage>
</organism>
<dbReference type="InterPro" id="IPR036188">
    <property type="entry name" value="FAD/NAD-bd_sf"/>
</dbReference>
<dbReference type="InterPro" id="IPR050464">
    <property type="entry name" value="Zeta_carotene_desat/Oxidored"/>
</dbReference>
<dbReference type="SUPFAM" id="SSF51905">
    <property type="entry name" value="FAD/NAD(P)-binding domain"/>
    <property type="match status" value="1"/>
</dbReference>
<sequence length="496" mass="54519">MPLRVAVVGSGCAGLAATWLLNEHSDNEVHLYEADNRPGGHANTVEFTPPKSSGLTESVFVDTGFIVCNPSTYPNFLRFLDLKGIDVVPTDMTFSISRDRGAYEWAGTPNPATVFCQPRNLLNPKTWGMIWDVLRFNACALEVLDPLSPDTDLSIGDYLEKHQYSAAFRDDYLIPVTSAIWSAPPDKCSLGFPARTLVQFMANHHLLQLLGKPSWLTIPGGSHKYVKQIVGRLSPQNVHMSTPIQSLNTSEVPGSVVLVTADGQRQVYDHVILACHSDTALRILESGGDVTEKEREILGMFSWNRNEAVLHSDVELMPKSRMAWACWNYLTSSSKAPDGSLKANVDQVALTYGMNDLQHIDEDKHGPVLVTLNPPFEPDPAKVVGRWSYDHPVLDAGATRAQALLPSIQNTRGISYVGAWTRYGFHEDGFTSGMRAAEAFCGAKPPFDIRSADRAHVPNVPLARFFAFVQVSGIRAVVGMILSVLLQFLASVFLRS</sequence>
<protein>
    <submittedName>
        <fullName evidence="3">FAD/NAD(P)-binding domain-containing protein</fullName>
    </submittedName>
</protein>
<feature type="transmembrane region" description="Helical" evidence="1">
    <location>
        <begin position="474"/>
        <end position="494"/>
    </location>
</feature>
<accession>A0A166BGS5</accession>